<reference evidence="2" key="1">
    <citation type="submission" date="2021-06" db="EMBL/GenBank/DDBJ databases">
        <title>Genome Sequence of Mortierella hyaline Strain SCG-10, a Cold-Adapted, Nitrate-Reducing Fungus Isolated from Soil in Minnesota, USA.</title>
        <authorList>
            <person name="Aldossari N."/>
        </authorList>
    </citation>
    <scope>NUCLEOTIDE SEQUENCE</scope>
    <source>
        <strain evidence="2">SCG-10</strain>
    </source>
</reference>
<comment type="caution">
    <text evidence="2">The sequence shown here is derived from an EMBL/GenBank/DDBJ whole genome shotgun (WGS) entry which is preliminary data.</text>
</comment>
<organism evidence="2 3">
    <name type="scientific">Linnemannia hyalina</name>
    <dbReference type="NCBI Taxonomy" id="64524"/>
    <lineage>
        <taxon>Eukaryota</taxon>
        <taxon>Fungi</taxon>
        <taxon>Fungi incertae sedis</taxon>
        <taxon>Mucoromycota</taxon>
        <taxon>Mortierellomycotina</taxon>
        <taxon>Mortierellomycetes</taxon>
        <taxon>Mortierellales</taxon>
        <taxon>Mortierellaceae</taxon>
        <taxon>Linnemannia</taxon>
    </lineage>
</organism>
<keyword evidence="3" id="KW-1185">Reference proteome</keyword>
<keyword evidence="1" id="KW-0732">Signal</keyword>
<evidence type="ECO:0000313" key="2">
    <source>
        <dbReference type="EMBL" id="KAG9061126.1"/>
    </source>
</evidence>
<sequence>MRFAAIAGLFLVVAATFAEAGRQCSNGAPGCNACVCNQWADTKSCCGNGAFNNGNGNCEGLKHSSVDSFKSCCNDIRGFGRCWSKSVSL</sequence>
<feature type="chain" id="PRO_5040325086" evidence="1">
    <location>
        <begin position="21"/>
        <end position="89"/>
    </location>
</feature>
<dbReference type="EMBL" id="JAHRHY010000026">
    <property type="protein sequence ID" value="KAG9061126.1"/>
    <property type="molecule type" value="Genomic_DNA"/>
</dbReference>
<evidence type="ECO:0000256" key="1">
    <source>
        <dbReference type="SAM" id="SignalP"/>
    </source>
</evidence>
<dbReference type="AlphaFoldDB" id="A0A9P7XKH0"/>
<dbReference type="Proteomes" id="UP000707451">
    <property type="component" value="Unassembled WGS sequence"/>
</dbReference>
<dbReference type="OrthoDB" id="2335437at2759"/>
<protein>
    <submittedName>
        <fullName evidence="2">Uncharacterized protein</fullName>
    </submittedName>
</protein>
<feature type="signal peptide" evidence="1">
    <location>
        <begin position="1"/>
        <end position="20"/>
    </location>
</feature>
<gene>
    <name evidence="2" type="ORF">KI688_007756</name>
</gene>
<proteinExistence type="predicted"/>
<name>A0A9P7XKH0_9FUNG</name>
<evidence type="ECO:0000313" key="3">
    <source>
        <dbReference type="Proteomes" id="UP000707451"/>
    </source>
</evidence>
<accession>A0A9P7XKH0</accession>